<evidence type="ECO:0000313" key="4">
    <source>
        <dbReference type="Proteomes" id="UP000182347"/>
    </source>
</evidence>
<dbReference type="PANTHER" id="PTHR45266:SF3">
    <property type="entry name" value="OXALOACETATE DECARBOXYLASE ALPHA CHAIN"/>
    <property type="match status" value="1"/>
</dbReference>
<feature type="domain" description="Lipoyl-binding" evidence="2">
    <location>
        <begin position="1"/>
        <end position="70"/>
    </location>
</feature>
<reference evidence="4" key="1">
    <citation type="submission" date="2016-10" db="EMBL/GenBank/DDBJ databases">
        <authorList>
            <person name="Varghese N."/>
            <person name="Submissions S."/>
        </authorList>
    </citation>
    <scope>NUCLEOTIDE SEQUENCE [LARGE SCALE GENOMIC DNA]</scope>
    <source>
        <strain evidence="4">CGMCC 1.6199</strain>
    </source>
</reference>
<dbReference type="PANTHER" id="PTHR45266">
    <property type="entry name" value="OXALOACETATE DECARBOXYLASE ALPHA CHAIN"/>
    <property type="match status" value="1"/>
</dbReference>
<gene>
    <name evidence="3" type="ORF">SAMN05216244_0477</name>
</gene>
<evidence type="ECO:0000313" key="3">
    <source>
        <dbReference type="EMBL" id="SDL70439.1"/>
    </source>
</evidence>
<keyword evidence="4" id="KW-1185">Reference proteome</keyword>
<sequence>MTEVKATMAGSVWKIIAEKGKTIKSGEDIAILESMKMEIPITSSSDGVLKEWKVTEGDFVDEGDTIAIIE</sequence>
<proteinExistence type="predicted"/>
<dbReference type="Proteomes" id="UP000182347">
    <property type="component" value="Unassembled WGS sequence"/>
</dbReference>
<dbReference type="CDD" id="cd06850">
    <property type="entry name" value="biotinyl_domain"/>
    <property type="match status" value="1"/>
</dbReference>
<dbReference type="STRING" id="482461.SAMN05216244_0477"/>
<accession>A0A1G9M875</accession>
<dbReference type="InterPro" id="IPR050709">
    <property type="entry name" value="Biotin_Carboxyl_Carrier/Decarb"/>
</dbReference>
<evidence type="ECO:0000259" key="2">
    <source>
        <dbReference type="PROSITE" id="PS50968"/>
    </source>
</evidence>
<dbReference type="InterPro" id="IPR000089">
    <property type="entry name" value="Biotin_lipoyl"/>
</dbReference>
<keyword evidence="1" id="KW-0092">Biotin</keyword>
<dbReference type="AlphaFoldDB" id="A0A1G9M875"/>
<dbReference type="Gene3D" id="2.40.50.100">
    <property type="match status" value="1"/>
</dbReference>
<protein>
    <submittedName>
        <fullName evidence="3">Acetyl-CoA carboxylase biotin carboxyl carrier protein</fullName>
    </submittedName>
</protein>
<dbReference type="EMBL" id="FNHF01000001">
    <property type="protein sequence ID" value="SDL70439.1"/>
    <property type="molecule type" value="Genomic_DNA"/>
</dbReference>
<dbReference type="InterPro" id="IPR011053">
    <property type="entry name" value="Single_hybrid_motif"/>
</dbReference>
<dbReference type="NCBIfam" id="NF004547">
    <property type="entry name" value="PRK05889.1"/>
    <property type="match status" value="1"/>
</dbReference>
<dbReference type="OrthoDB" id="163546at2"/>
<evidence type="ECO:0000256" key="1">
    <source>
        <dbReference type="ARBA" id="ARBA00023267"/>
    </source>
</evidence>
<dbReference type="Pfam" id="PF00364">
    <property type="entry name" value="Biotin_lipoyl"/>
    <property type="match status" value="1"/>
</dbReference>
<dbReference type="RefSeq" id="WP_074597261.1">
    <property type="nucleotide sequence ID" value="NZ_FNHF01000001.1"/>
</dbReference>
<organism evidence="3 4">
    <name type="scientific">Sediminibacillus halophilus</name>
    <dbReference type="NCBI Taxonomy" id="482461"/>
    <lineage>
        <taxon>Bacteria</taxon>
        <taxon>Bacillati</taxon>
        <taxon>Bacillota</taxon>
        <taxon>Bacilli</taxon>
        <taxon>Bacillales</taxon>
        <taxon>Bacillaceae</taxon>
        <taxon>Sediminibacillus</taxon>
    </lineage>
</organism>
<dbReference type="NCBIfam" id="NF006079">
    <property type="entry name" value="PRK08225.1"/>
    <property type="match status" value="1"/>
</dbReference>
<dbReference type="SUPFAM" id="SSF51230">
    <property type="entry name" value="Single hybrid motif"/>
    <property type="match status" value="1"/>
</dbReference>
<dbReference type="PROSITE" id="PS50968">
    <property type="entry name" value="BIOTINYL_LIPOYL"/>
    <property type="match status" value="1"/>
</dbReference>
<name>A0A1G9M875_9BACI</name>